<feature type="non-terminal residue" evidence="1">
    <location>
        <position position="1"/>
    </location>
</feature>
<evidence type="ECO:0000313" key="1">
    <source>
        <dbReference type="EMBL" id="MBD3869551.1"/>
    </source>
</evidence>
<gene>
    <name evidence="1" type="ORF">IFK94_15635</name>
</gene>
<comment type="caution">
    <text evidence="1">The sequence shown here is derived from an EMBL/GenBank/DDBJ whole genome shotgun (WGS) entry which is preliminary data.</text>
</comment>
<evidence type="ECO:0000313" key="2">
    <source>
        <dbReference type="Proteomes" id="UP000648239"/>
    </source>
</evidence>
<dbReference type="Proteomes" id="UP000648239">
    <property type="component" value="Unassembled WGS sequence"/>
</dbReference>
<organism evidence="1 2">
    <name type="scientific">Candidatus Polarisedimenticola svalbardensis</name>
    <dbReference type="NCBI Taxonomy" id="2886004"/>
    <lineage>
        <taxon>Bacteria</taxon>
        <taxon>Pseudomonadati</taxon>
        <taxon>Acidobacteriota</taxon>
        <taxon>Candidatus Polarisedimenticolia</taxon>
        <taxon>Candidatus Polarisedimenticolales</taxon>
        <taxon>Candidatus Polarisedimenticolaceae</taxon>
        <taxon>Candidatus Polarisedimenticola</taxon>
    </lineage>
</organism>
<reference evidence="1 2" key="1">
    <citation type="submission" date="2020-08" db="EMBL/GenBank/DDBJ databases">
        <title>Acidobacteriota in marine sediments use diverse sulfur dissimilation pathways.</title>
        <authorList>
            <person name="Wasmund K."/>
        </authorList>
    </citation>
    <scope>NUCLEOTIDE SEQUENCE [LARGE SCALE GENOMIC DNA]</scope>
    <source>
        <strain evidence="1">MAG AM4</strain>
    </source>
</reference>
<accession>A0A8J6YAA0</accession>
<protein>
    <submittedName>
        <fullName evidence="1">Uncharacterized protein</fullName>
    </submittedName>
</protein>
<name>A0A8J6YAA0_9BACT</name>
<dbReference type="AlphaFoldDB" id="A0A8J6YAA0"/>
<sequence>LWFKDLSDPRFQKVVRQVGAAYVAPGMNNPPLIVGEGVSLFDLVVHMHGLNSFDEEYAESLEIAILNNVVLRVLPLSRIIASKRASDRDKDRAILPVLEDALRTIREQD</sequence>
<proteinExistence type="predicted"/>
<dbReference type="EMBL" id="JACXWD010000111">
    <property type="protein sequence ID" value="MBD3869551.1"/>
    <property type="molecule type" value="Genomic_DNA"/>
</dbReference>